<keyword evidence="12" id="KW-1185">Reference proteome</keyword>
<evidence type="ECO:0000313" key="11">
    <source>
        <dbReference type="EMBL" id="ANN70811.1"/>
    </source>
</evidence>
<dbReference type="PANTHER" id="PTHR30614">
    <property type="entry name" value="MEMBRANE COMPONENT OF AMINO ACID ABC TRANSPORTER"/>
    <property type="match status" value="1"/>
</dbReference>
<keyword evidence="3 8" id="KW-0813">Transport</keyword>
<evidence type="ECO:0000313" key="12">
    <source>
        <dbReference type="Proteomes" id="UP000091897"/>
    </source>
</evidence>
<evidence type="ECO:0000259" key="9">
    <source>
        <dbReference type="PROSITE" id="PS50928"/>
    </source>
</evidence>
<feature type="transmembrane region" description="Helical" evidence="8">
    <location>
        <begin position="29"/>
        <end position="53"/>
    </location>
</feature>
<protein>
    <submittedName>
        <fullName evidence="11">Glutamate ABC transporter permease</fullName>
    </submittedName>
</protein>
<evidence type="ECO:0000256" key="6">
    <source>
        <dbReference type="ARBA" id="ARBA00022989"/>
    </source>
</evidence>
<dbReference type="PANTHER" id="PTHR30614:SF42">
    <property type="entry name" value="GLUTAMATE_ASPARTATE IMPORT PERMEASE PROTEIN GLTJ"/>
    <property type="match status" value="1"/>
</dbReference>
<keyword evidence="6 8" id="KW-1133">Transmembrane helix</keyword>
<keyword evidence="7 8" id="KW-0472">Membrane</keyword>
<dbReference type="Proteomes" id="UP000091897">
    <property type="component" value="Chromosome"/>
</dbReference>
<comment type="similarity">
    <text evidence="2">Belongs to the binding-protein-dependent transport system permease family. HisMQ subfamily.</text>
</comment>
<dbReference type="Proteomes" id="UP000092213">
    <property type="component" value="Chromosome"/>
</dbReference>
<accession>A0A193FUF4</accession>
<evidence type="ECO:0000256" key="5">
    <source>
        <dbReference type="ARBA" id="ARBA00022692"/>
    </source>
</evidence>
<dbReference type="GO" id="GO:0043190">
    <property type="term" value="C:ATP-binding cassette (ABC) transporter complex"/>
    <property type="evidence" value="ECO:0007669"/>
    <property type="project" value="InterPro"/>
</dbReference>
<evidence type="ECO:0000256" key="3">
    <source>
        <dbReference type="ARBA" id="ARBA00022448"/>
    </source>
</evidence>
<sequence length="252" mass="27789">MHYNWNWSIFFEMAPDGSGTYLDALLRGLGWTVSTALLAWILAFSLGSVIGVMRTTESKLAQRIGTCYVEIFRNVPLLVQMFIWYFVVPELVPVSLGDAIKQMPPPWGMFWPAVLCLGFFTSSRVAEQVRSGIGSLPRGQRMAGTAMGLRPAQVYRYVLLPMAYRIILPPLTSEFLNLIKNTSIAFTIGLLELTGAARSMQEFSFQVFEAFAGATLLYFALNIVVQFGARALERRVSVPGFVGSKANGGGGH</sequence>
<evidence type="ECO:0000256" key="2">
    <source>
        <dbReference type="ARBA" id="ARBA00010072"/>
    </source>
</evidence>
<dbReference type="STRING" id="463025.BAU08_05230"/>
<organism evidence="11 13">
    <name type="scientific">Bordetella bronchialis</name>
    <dbReference type="NCBI Taxonomy" id="463025"/>
    <lineage>
        <taxon>Bacteria</taxon>
        <taxon>Pseudomonadati</taxon>
        <taxon>Pseudomonadota</taxon>
        <taxon>Betaproteobacteria</taxon>
        <taxon>Burkholderiales</taxon>
        <taxon>Alcaligenaceae</taxon>
        <taxon>Bordetella</taxon>
    </lineage>
</organism>
<name>A0A193FUF4_9BORD</name>
<dbReference type="Gene3D" id="1.10.3720.10">
    <property type="entry name" value="MetI-like"/>
    <property type="match status" value="1"/>
</dbReference>
<feature type="domain" description="ABC transmembrane type-1" evidence="9">
    <location>
        <begin position="29"/>
        <end position="229"/>
    </location>
</feature>
<comment type="subcellular location">
    <subcellularLocation>
        <location evidence="1">Cell inner membrane</location>
        <topology evidence="1">Multi-pass membrane protein</topology>
    </subcellularLocation>
    <subcellularLocation>
        <location evidence="8">Cell membrane</location>
        <topology evidence="8">Multi-pass membrane protein</topology>
    </subcellularLocation>
</comment>
<dbReference type="InterPro" id="IPR000515">
    <property type="entry name" value="MetI-like"/>
</dbReference>
<dbReference type="PROSITE" id="PS50928">
    <property type="entry name" value="ABC_TM1"/>
    <property type="match status" value="1"/>
</dbReference>
<dbReference type="CDD" id="cd06261">
    <property type="entry name" value="TM_PBP2"/>
    <property type="match status" value="1"/>
</dbReference>
<dbReference type="InterPro" id="IPR010065">
    <property type="entry name" value="AA_ABC_transptr_permease_3TM"/>
</dbReference>
<feature type="transmembrane region" description="Helical" evidence="8">
    <location>
        <begin position="107"/>
        <end position="126"/>
    </location>
</feature>
<feature type="transmembrane region" description="Helical" evidence="8">
    <location>
        <begin position="65"/>
        <end position="87"/>
    </location>
</feature>
<reference evidence="12 13" key="1">
    <citation type="submission" date="2016-06" db="EMBL/GenBank/DDBJ databases">
        <title>Complete genome sequences of Bordetella bronchialis and Bordetella flabilis.</title>
        <authorList>
            <person name="LiPuma J.J."/>
            <person name="Spilker T."/>
        </authorList>
    </citation>
    <scope>NUCLEOTIDE SEQUENCE [LARGE SCALE GENOMIC DNA]</scope>
    <source>
        <strain evidence="11 13">AU17976</strain>
        <strain evidence="10 12">AU3182</strain>
    </source>
</reference>
<evidence type="ECO:0000313" key="13">
    <source>
        <dbReference type="Proteomes" id="UP000092213"/>
    </source>
</evidence>
<dbReference type="GO" id="GO:0022857">
    <property type="term" value="F:transmembrane transporter activity"/>
    <property type="evidence" value="ECO:0007669"/>
    <property type="project" value="InterPro"/>
</dbReference>
<proteinExistence type="inferred from homology"/>
<dbReference type="RefSeq" id="WP_066345203.1">
    <property type="nucleotide sequence ID" value="NZ_CBCSFJ010000008.1"/>
</dbReference>
<dbReference type="InterPro" id="IPR035906">
    <property type="entry name" value="MetI-like_sf"/>
</dbReference>
<dbReference type="InterPro" id="IPR043429">
    <property type="entry name" value="ArtM/GltK/GlnP/TcyL/YhdX-like"/>
</dbReference>
<dbReference type="OrthoDB" id="6534575at2"/>
<feature type="transmembrane region" description="Helical" evidence="8">
    <location>
        <begin position="203"/>
        <end position="225"/>
    </location>
</feature>
<keyword evidence="4" id="KW-1003">Cell membrane</keyword>
<dbReference type="EMBL" id="CP016170">
    <property type="protein sequence ID" value="ANN65781.1"/>
    <property type="molecule type" value="Genomic_DNA"/>
</dbReference>
<keyword evidence="5 8" id="KW-0812">Transmembrane</keyword>
<dbReference type="GO" id="GO:0006865">
    <property type="term" value="P:amino acid transport"/>
    <property type="evidence" value="ECO:0007669"/>
    <property type="project" value="TreeGrafter"/>
</dbReference>
<dbReference type="NCBIfam" id="TIGR01726">
    <property type="entry name" value="HEQRo_perm_3TM"/>
    <property type="match status" value="1"/>
</dbReference>
<dbReference type="SUPFAM" id="SSF161098">
    <property type="entry name" value="MetI-like"/>
    <property type="match status" value="1"/>
</dbReference>
<evidence type="ECO:0000313" key="10">
    <source>
        <dbReference type="EMBL" id="ANN65781.1"/>
    </source>
</evidence>
<evidence type="ECO:0000256" key="4">
    <source>
        <dbReference type="ARBA" id="ARBA00022475"/>
    </source>
</evidence>
<evidence type="ECO:0000256" key="7">
    <source>
        <dbReference type="ARBA" id="ARBA00023136"/>
    </source>
</evidence>
<dbReference type="KEGG" id="bbro:BAU06_05260"/>
<dbReference type="Pfam" id="PF00528">
    <property type="entry name" value="BPD_transp_1"/>
    <property type="match status" value="1"/>
</dbReference>
<gene>
    <name evidence="10" type="ORF">BAU06_05260</name>
    <name evidence="11" type="ORF">BAU08_05230</name>
</gene>
<dbReference type="EMBL" id="CP016171">
    <property type="protein sequence ID" value="ANN70811.1"/>
    <property type="molecule type" value="Genomic_DNA"/>
</dbReference>
<dbReference type="AlphaFoldDB" id="A0A193FUF4"/>
<evidence type="ECO:0000256" key="1">
    <source>
        <dbReference type="ARBA" id="ARBA00004429"/>
    </source>
</evidence>
<evidence type="ECO:0000256" key="8">
    <source>
        <dbReference type="RuleBase" id="RU363032"/>
    </source>
</evidence>